<evidence type="ECO:0000256" key="3">
    <source>
        <dbReference type="ARBA" id="ARBA00022603"/>
    </source>
</evidence>
<dbReference type="Gene3D" id="3.40.50.150">
    <property type="entry name" value="Vaccinia Virus protein VP39"/>
    <property type="match status" value="1"/>
</dbReference>
<dbReference type="PROSITE" id="PS00092">
    <property type="entry name" value="N6_MTASE"/>
    <property type="match status" value="1"/>
</dbReference>
<accession>A0A8T4IFM5</accession>
<comment type="catalytic activity">
    <reaction evidence="6">
        <text>a 2'-deoxyadenosine in DNA + S-adenosyl-L-methionine = an N(6)-methyl-2'-deoxyadenosine in DNA + S-adenosyl-L-homocysteine + H(+)</text>
        <dbReference type="Rhea" id="RHEA:15197"/>
        <dbReference type="Rhea" id="RHEA-COMP:12418"/>
        <dbReference type="Rhea" id="RHEA-COMP:12419"/>
        <dbReference type="ChEBI" id="CHEBI:15378"/>
        <dbReference type="ChEBI" id="CHEBI:57856"/>
        <dbReference type="ChEBI" id="CHEBI:59789"/>
        <dbReference type="ChEBI" id="CHEBI:90615"/>
        <dbReference type="ChEBI" id="CHEBI:90616"/>
        <dbReference type="EC" id="2.1.1.72"/>
    </reaction>
</comment>
<dbReference type="GO" id="GO:0032259">
    <property type="term" value="P:methylation"/>
    <property type="evidence" value="ECO:0007669"/>
    <property type="project" value="UniProtKB-KW"/>
</dbReference>
<dbReference type="InterPro" id="IPR002295">
    <property type="entry name" value="N4/N6-MTase_EcoPI_Mod-like"/>
</dbReference>
<name>A0A8T4IFM5_9SPHN</name>
<gene>
    <name evidence="8" type="ORF">J7S20_00885</name>
</gene>
<dbReference type="InterPro" id="IPR002052">
    <property type="entry name" value="DNA_methylase_N6_adenine_CS"/>
</dbReference>
<dbReference type="InterPro" id="IPR029063">
    <property type="entry name" value="SAM-dependent_MTases_sf"/>
</dbReference>
<feature type="domain" description="DNA methylase N-4/N-6" evidence="7">
    <location>
        <begin position="55"/>
        <end position="347"/>
    </location>
</feature>
<evidence type="ECO:0000313" key="8">
    <source>
        <dbReference type="EMBL" id="MBR0551056.1"/>
    </source>
</evidence>
<dbReference type="Proteomes" id="UP000676996">
    <property type="component" value="Unassembled WGS sequence"/>
</dbReference>
<dbReference type="PRINTS" id="PR00506">
    <property type="entry name" value="D21N6MTFRASE"/>
</dbReference>
<protein>
    <recommendedName>
        <fullName evidence="2">site-specific DNA-methyltransferase (adenine-specific)</fullName>
        <ecNumber evidence="2">2.1.1.72</ecNumber>
    </recommendedName>
</protein>
<evidence type="ECO:0000256" key="5">
    <source>
        <dbReference type="ARBA" id="ARBA00022691"/>
    </source>
</evidence>
<evidence type="ECO:0000313" key="9">
    <source>
        <dbReference type="Proteomes" id="UP000676996"/>
    </source>
</evidence>
<sequence length="501" mass="55263">MTRGKDVRAAADVPCRLLEAVPSLDGGDADTGNMLIQGDNLDALKSLLPYYKGAVKCIYIDPPYNTRSAFEHYDDNLEHSQWLAMIYPRLVMLRDLLAEDGSIWVSIDDNEGHYLKVIMDEVFGRRNFISNVIWQKIYTVKNSARHLSEMHDHILVYSKDVDSWSINLLPRSKELNASYTNPDADPRGPWTTNAVQARNFYGAGTYEITSPEGRSFMPPSGTYWRVSKETFDRLNSEGRVWWGRDGSSIPRIKRYLSEVKQGVVPASMWFHSEAGQNAQAKAEVRSLLDDAPVFGTPKPEKLMERILVLASNPGDLVLDSFLGSGTTAAVAHKMGRRWIGIEMGDHAETHCKPRLDKVIAGEQGGVSEAVGWTGGGGYRFYRLGAAVFDADGHIADGIAFATLAAHVWFSETGTPFTGAGDTPMLGMHDGMAYALLYNGILGDRSVSGGNVLTAPLLSRLRDESGWDGPMTVYGEWSKLGAARLKEGGVTFKQTPYDVRAR</sequence>
<dbReference type="EC" id="2.1.1.72" evidence="2"/>
<keyword evidence="4" id="KW-0808">Transferase</keyword>
<evidence type="ECO:0000256" key="2">
    <source>
        <dbReference type="ARBA" id="ARBA00011900"/>
    </source>
</evidence>
<evidence type="ECO:0000256" key="6">
    <source>
        <dbReference type="ARBA" id="ARBA00047942"/>
    </source>
</evidence>
<dbReference type="GO" id="GO:0008170">
    <property type="term" value="F:N-methyltransferase activity"/>
    <property type="evidence" value="ECO:0007669"/>
    <property type="project" value="InterPro"/>
</dbReference>
<keyword evidence="9" id="KW-1185">Reference proteome</keyword>
<dbReference type="Pfam" id="PF01555">
    <property type="entry name" value="N6_N4_Mtase"/>
    <property type="match status" value="1"/>
</dbReference>
<dbReference type="AlphaFoldDB" id="A0A8T4IFM5"/>
<organism evidence="8 9">
    <name type="scientific">Stakelama marina</name>
    <dbReference type="NCBI Taxonomy" id="2826939"/>
    <lineage>
        <taxon>Bacteria</taxon>
        <taxon>Pseudomonadati</taxon>
        <taxon>Pseudomonadota</taxon>
        <taxon>Alphaproteobacteria</taxon>
        <taxon>Sphingomonadales</taxon>
        <taxon>Sphingomonadaceae</taxon>
        <taxon>Stakelama</taxon>
    </lineage>
</organism>
<comment type="caution">
    <text evidence="8">The sequence shown here is derived from an EMBL/GenBank/DDBJ whole genome shotgun (WGS) entry which is preliminary data.</text>
</comment>
<evidence type="ECO:0000256" key="1">
    <source>
        <dbReference type="ARBA" id="ARBA00006594"/>
    </source>
</evidence>
<proteinExistence type="inferred from homology"/>
<evidence type="ECO:0000256" key="4">
    <source>
        <dbReference type="ARBA" id="ARBA00022679"/>
    </source>
</evidence>
<comment type="similarity">
    <text evidence="1">Belongs to the N(4)/N(6)-methyltransferase family.</text>
</comment>
<evidence type="ECO:0000259" key="7">
    <source>
        <dbReference type="Pfam" id="PF01555"/>
    </source>
</evidence>
<dbReference type="GO" id="GO:0009007">
    <property type="term" value="F:site-specific DNA-methyltransferase (adenine-specific) activity"/>
    <property type="evidence" value="ECO:0007669"/>
    <property type="project" value="UniProtKB-EC"/>
</dbReference>
<reference evidence="8" key="1">
    <citation type="submission" date="2021-04" db="EMBL/GenBank/DDBJ databases">
        <title>Ouciella asimina sp. nov., isolated from the surface seawater in the hydrothermal field of Okinawa Trough.</title>
        <authorList>
            <person name="Shuang W."/>
        </authorList>
    </citation>
    <scope>NUCLEOTIDE SEQUENCE</scope>
    <source>
        <strain evidence="8">LXI357</strain>
    </source>
</reference>
<dbReference type="EMBL" id="JAGRQC010000001">
    <property type="protein sequence ID" value="MBR0551056.1"/>
    <property type="molecule type" value="Genomic_DNA"/>
</dbReference>
<keyword evidence="3" id="KW-0489">Methyltransferase</keyword>
<dbReference type="SUPFAM" id="SSF53335">
    <property type="entry name" value="S-adenosyl-L-methionine-dependent methyltransferases"/>
    <property type="match status" value="1"/>
</dbReference>
<dbReference type="GO" id="GO:0003677">
    <property type="term" value="F:DNA binding"/>
    <property type="evidence" value="ECO:0007669"/>
    <property type="project" value="InterPro"/>
</dbReference>
<dbReference type="InterPro" id="IPR002941">
    <property type="entry name" value="DNA_methylase_N4/N6"/>
</dbReference>
<keyword evidence="5" id="KW-0949">S-adenosyl-L-methionine</keyword>